<organism evidence="6 7">
    <name type="scientific">Fusarium solani</name>
    <name type="common">Filamentous fungus</name>
    <dbReference type="NCBI Taxonomy" id="169388"/>
    <lineage>
        <taxon>Eukaryota</taxon>
        <taxon>Fungi</taxon>
        <taxon>Dikarya</taxon>
        <taxon>Ascomycota</taxon>
        <taxon>Pezizomycotina</taxon>
        <taxon>Sordariomycetes</taxon>
        <taxon>Hypocreomycetidae</taxon>
        <taxon>Hypocreales</taxon>
        <taxon>Nectriaceae</taxon>
        <taxon>Fusarium</taxon>
        <taxon>Fusarium solani species complex</taxon>
    </lineage>
</organism>
<evidence type="ECO:0000256" key="4">
    <source>
        <dbReference type="ARBA" id="ARBA00022840"/>
    </source>
</evidence>
<dbReference type="CDD" id="cd18808">
    <property type="entry name" value="SF1_C_Upf1"/>
    <property type="match status" value="1"/>
</dbReference>
<keyword evidence="1" id="KW-0547">Nucleotide-binding</keyword>
<dbReference type="Pfam" id="PF13087">
    <property type="entry name" value="AAA_12"/>
    <property type="match status" value="1"/>
</dbReference>
<comment type="caution">
    <text evidence="6">The sequence shown here is derived from an EMBL/GenBank/DDBJ whole genome shotgun (WGS) entry which is preliminary data.</text>
</comment>
<dbReference type="AlphaFoldDB" id="A0A9P9HKF8"/>
<evidence type="ECO:0000256" key="2">
    <source>
        <dbReference type="ARBA" id="ARBA00022801"/>
    </source>
</evidence>
<keyword evidence="7" id="KW-1185">Reference proteome</keyword>
<dbReference type="InterPro" id="IPR027417">
    <property type="entry name" value="P-loop_NTPase"/>
</dbReference>
<dbReference type="PANTHER" id="PTHR43788">
    <property type="entry name" value="DNA2/NAM7 HELICASE FAMILY MEMBER"/>
    <property type="match status" value="1"/>
</dbReference>
<keyword evidence="2 6" id="KW-0378">Hydrolase</keyword>
<sequence length="1069" mass="120751">MASKIIARGVNPRLVGTSGSLRCGLLFEDADEPDKLNHIPSTHSLSLSLVREEPNNAEGYVGLCLSFPRDVDTHVWAWYTSSLDVVPSRKLKITCKFPNKEFTMSHRPLNEEETKRFENAFPPEKATAQKATELRLVSINLALDPTVTGFGIPFHGEDETIDGWINKDEPINDTIKLTELLQQRKFTFLVQASGETVDKLFDMSKSHYKPFDYGYGDRHNWDMTRYSNQIPRNRGPKFSAKICYDDVNQRDTALTQMHVQDVWDFQAALEEIETMWIPAIGDQPIADTEHFVCLLEPKEPFFPRHWRATRRALRGDFTPISVEFDAKRSPTQTGHHPSNLMTWGAVHLSYGSDLMRQVDLTDRIALGLIRPSSDKGRKHSPEAFDSYNATKGKATRTTVRLICRSGIGNERKRIEAVNRLSSLNIWPVVMQQDMLAERKSAAFNDILVGQGLWDLFKVTSSFRLPHFDLFHGVTDEVRDACIDHVFGDDRERVQQYFSKLHFGIGLVSAAPGMGKSHLASIIITLMCLNPSIQQLYVSAASNGATDNILERVSYIAEPIVSKLIDAGHPVNRLMLIRGYKGEIELANCLKALRGISFEESGIWNPSPWHFERSLCWWTLRALGSNAVPPLISNDCAELWDLHQRLDALVSPEDQSSPIDGNYLKFTLLVRLARGLLTFGEYTQRQTPDAHQQTLKRLMELVVSCANVVATTPAAASNDPYFTFNSKKAKAVVFDESGTMFRADGLLVFGNTPRPMIAVGDPKQLAPVLATAIERLHVVHRKRHYLYPRDFNDGWPTNRFTGEAEISWLSWFIHLGFPVFHLHTQHRMAVGLFDLMLQTSYSDIKRYFEYSPLCRPIDFRLGIRVEQYIQTKHKLPSESPDKLLPVFFQTNNCPCRNYPDSASRLNPRQADCIAKCLAGMMEELSMSPADVAVLTPYRANLRALQKRFRREDILEGVICATPDTFQGREAQIIIIALCVTAETGPGFADDTRHLNVALTRHKSGLFIFGDINTTSQRPGGWVDGKPTTGSTMTKAFRIIEDSRRIVTLTGDPGVDPDSYWKRLETSSKFL</sequence>
<gene>
    <name evidence="6" type="ORF">B0J15DRAFT_446200</name>
</gene>
<dbReference type="OrthoDB" id="6513042at2759"/>
<accession>A0A9P9HKF8</accession>
<evidence type="ECO:0000313" key="7">
    <source>
        <dbReference type="Proteomes" id="UP000736672"/>
    </source>
</evidence>
<dbReference type="InterPro" id="IPR047187">
    <property type="entry name" value="SF1_C_Upf1"/>
</dbReference>
<evidence type="ECO:0000313" key="6">
    <source>
        <dbReference type="EMBL" id="KAH7258737.1"/>
    </source>
</evidence>
<keyword evidence="4" id="KW-0067">ATP-binding</keyword>
<dbReference type="EMBL" id="JAGTJS010000009">
    <property type="protein sequence ID" value="KAH7258737.1"/>
    <property type="molecule type" value="Genomic_DNA"/>
</dbReference>
<dbReference type="InterPro" id="IPR041679">
    <property type="entry name" value="DNA2/NAM7-like_C"/>
</dbReference>
<name>A0A9P9HKF8_FUSSL</name>
<dbReference type="Gene3D" id="3.40.50.300">
    <property type="entry name" value="P-loop containing nucleotide triphosphate hydrolases"/>
    <property type="match status" value="2"/>
</dbReference>
<evidence type="ECO:0000256" key="3">
    <source>
        <dbReference type="ARBA" id="ARBA00022806"/>
    </source>
</evidence>
<dbReference type="InterPro" id="IPR050534">
    <property type="entry name" value="Coronavir_polyprotein_1ab"/>
</dbReference>
<reference evidence="6" key="1">
    <citation type="journal article" date="2021" name="Nat. Commun.">
        <title>Genetic determinants of endophytism in the Arabidopsis root mycobiome.</title>
        <authorList>
            <person name="Mesny F."/>
            <person name="Miyauchi S."/>
            <person name="Thiergart T."/>
            <person name="Pickel B."/>
            <person name="Atanasova L."/>
            <person name="Karlsson M."/>
            <person name="Huettel B."/>
            <person name="Barry K.W."/>
            <person name="Haridas S."/>
            <person name="Chen C."/>
            <person name="Bauer D."/>
            <person name="Andreopoulos W."/>
            <person name="Pangilinan J."/>
            <person name="LaButti K."/>
            <person name="Riley R."/>
            <person name="Lipzen A."/>
            <person name="Clum A."/>
            <person name="Drula E."/>
            <person name="Henrissat B."/>
            <person name="Kohler A."/>
            <person name="Grigoriev I.V."/>
            <person name="Martin F.M."/>
            <person name="Hacquard S."/>
        </authorList>
    </citation>
    <scope>NUCLEOTIDE SEQUENCE</scope>
    <source>
        <strain evidence="6">FSSC 5 MPI-SDFR-AT-0091</strain>
    </source>
</reference>
<dbReference type="GO" id="GO:0005524">
    <property type="term" value="F:ATP binding"/>
    <property type="evidence" value="ECO:0007669"/>
    <property type="project" value="UniProtKB-KW"/>
</dbReference>
<evidence type="ECO:0000256" key="1">
    <source>
        <dbReference type="ARBA" id="ARBA00022741"/>
    </source>
</evidence>
<proteinExistence type="predicted"/>
<protein>
    <submittedName>
        <fullName evidence="6">P-loop containing nucleoside triphosphate hydrolase protein</fullName>
    </submittedName>
</protein>
<dbReference type="PANTHER" id="PTHR43788:SF8">
    <property type="entry name" value="DNA-BINDING PROTEIN SMUBP-2"/>
    <property type="match status" value="1"/>
</dbReference>
<evidence type="ECO:0000259" key="5">
    <source>
        <dbReference type="Pfam" id="PF13087"/>
    </source>
</evidence>
<keyword evidence="3" id="KW-0347">Helicase</keyword>
<dbReference type="GO" id="GO:0043139">
    <property type="term" value="F:5'-3' DNA helicase activity"/>
    <property type="evidence" value="ECO:0007669"/>
    <property type="project" value="TreeGrafter"/>
</dbReference>
<feature type="domain" description="DNA2/NAM7 helicase-like C-terminal" evidence="5">
    <location>
        <begin position="816"/>
        <end position="1010"/>
    </location>
</feature>
<dbReference type="SUPFAM" id="SSF52540">
    <property type="entry name" value="P-loop containing nucleoside triphosphate hydrolases"/>
    <property type="match status" value="1"/>
</dbReference>
<dbReference type="Proteomes" id="UP000736672">
    <property type="component" value="Unassembled WGS sequence"/>
</dbReference>
<dbReference type="GO" id="GO:0016787">
    <property type="term" value="F:hydrolase activity"/>
    <property type="evidence" value="ECO:0007669"/>
    <property type="project" value="UniProtKB-KW"/>
</dbReference>